<protein>
    <recommendedName>
        <fullName evidence="1">RNase H type-1 domain-containing protein</fullName>
    </recommendedName>
</protein>
<sequence>MVLHTISVYSWPSSLLKDLEKWIRNFLWSGDDNQRKLVIVAWHKVCTPFIEGGLGIRSLSKVNEAAGLKLCWELLNSDMQWAKFLRFRVLNGTKPISYHIFSSVWSSVKHKLPETYSNSSWQLGNAYPYLHSLTANITIPLRDNVDRLCWKHSHDGDLTLFIALLGNSLTGNNSCLKAKSNISEFVLLRKFKVKMNYGNAPKIKEVLWQPPILNWIKCNCDGASMGNPGSSVCGGLFRDANSSFLGAFSYNIGISTSLNAELIGAMIAIETATSKGWSNFLLESDSMLVVLAFSSAKIVPWALRNRWDNWFQVVESYSPRVAG</sequence>
<dbReference type="PANTHER" id="PTHR47723:SF23">
    <property type="entry name" value="REVERSE TRANSCRIPTASE-LIKE PROTEIN"/>
    <property type="match status" value="1"/>
</dbReference>
<reference evidence="3" key="1">
    <citation type="journal article" date="2017" name="Front. Plant Sci.">
        <title>Climate Clever Clovers: New Paradigm to Reduce the Environmental Footprint of Ruminants by Breeding Low Methanogenic Forages Utilizing Haplotype Variation.</title>
        <authorList>
            <person name="Kaur P."/>
            <person name="Appels R."/>
            <person name="Bayer P.E."/>
            <person name="Keeble-Gagnere G."/>
            <person name="Wang J."/>
            <person name="Hirakawa H."/>
            <person name="Shirasawa K."/>
            <person name="Vercoe P."/>
            <person name="Stefanova K."/>
            <person name="Durmic Z."/>
            <person name="Nichols P."/>
            <person name="Revell C."/>
            <person name="Isobe S.N."/>
            <person name="Edwards D."/>
            <person name="Erskine W."/>
        </authorList>
    </citation>
    <scope>NUCLEOTIDE SEQUENCE [LARGE SCALE GENOMIC DNA]</scope>
    <source>
        <strain evidence="3">cv. Daliak</strain>
    </source>
</reference>
<dbReference type="InterPro" id="IPR036397">
    <property type="entry name" value="RNaseH_sf"/>
</dbReference>
<proteinExistence type="predicted"/>
<dbReference type="Proteomes" id="UP000242715">
    <property type="component" value="Unassembled WGS sequence"/>
</dbReference>
<dbReference type="PANTHER" id="PTHR47723">
    <property type="entry name" value="OS05G0353850 PROTEIN"/>
    <property type="match status" value="1"/>
</dbReference>
<dbReference type="Pfam" id="PF13456">
    <property type="entry name" value="RVT_3"/>
    <property type="match status" value="1"/>
</dbReference>
<dbReference type="InterPro" id="IPR053151">
    <property type="entry name" value="RNase_H-like"/>
</dbReference>
<dbReference type="InterPro" id="IPR002156">
    <property type="entry name" value="RNaseH_domain"/>
</dbReference>
<dbReference type="CDD" id="cd06222">
    <property type="entry name" value="RNase_H_like"/>
    <property type="match status" value="1"/>
</dbReference>
<gene>
    <name evidence="2" type="ORF">TSUD_135910</name>
</gene>
<dbReference type="EMBL" id="DF974315">
    <property type="protein sequence ID" value="GAU47449.1"/>
    <property type="molecule type" value="Genomic_DNA"/>
</dbReference>
<dbReference type="AlphaFoldDB" id="A0A2Z6PLM5"/>
<evidence type="ECO:0000313" key="2">
    <source>
        <dbReference type="EMBL" id="GAU47449.1"/>
    </source>
</evidence>
<dbReference type="InterPro" id="IPR044730">
    <property type="entry name" value="RNase_H-like_dom_plant"/>
</dbReference>
<evidence type="ECO:0000259" key="1">
    <source>
        <dbReference type="Pfam" id="PF13456"/>
    </source>
</evidence>
<dbReference type="SUPFAM" id="SSF53098">
    <property type="entry name" value="Ribonuclease H-like"/>
    <property type="match status" value="1"/>
</dbReference>
<dbReference type="OrthoDB" id="1938131at2759"/>
<feature type="domain" description="RNase H type-1" evidence="1">
    <location>
        <begin position="219"/>
        <end position="292"/>
    </location>
</feature>
<dbReference type="GO" id="GO:0004523">
    <property type="term" value="F:RNA-DNA hybrid ribonuclease activity"/>
    <property type="evidence" value="ECO:0007669"/>
    <property type="project" value="InterPro"/>
</dbReference>
<name>A0A2Z6PLM5_TRISU</name>
<dbReference type="Gene3D" id="3.30.420.10">
    <property type="entry name" value="Ribonuclease H-like superfamily/Ribonuclease H"/>
    <property type="match status" value="1"/>
</dbReference>
<keyword evidence="3" id="KW-1185">Reference proteome</keyword>
<dbReference type="InterPro" id="IPR012337">
    <property type="entry name" value="RNaseH-like_sf"/>
</dbReference>
<organism evidence="2 3">
    <name type="scientific">Trifolium subterraneum</name>
    <name type="common">Subterranean clover</name>
    <dbReference type="NCBI Taxonomy" id="3900"/>
    <lineage>
        <taxon>Eukaryota</taxon>
        <taxon>Viridiplantae</taxon>
        <taxon>Streptophyta</taxon>
        <taxon>Embryophyta</taxon>
        <taxon>Tracheophyta</taxon>
        <taxon>Spermatophyta</taxon>
        <taxon>Magnoliopsida</taxon>
        <taxon>eudicotyledons</taxon>
        <taxon>Gunneridae</taxon>
        <taxon>Pentapetalae</taxon>
        <taxon>rosids</taxon>
        <taxon>fabids</taxon>
        <taxon>Fabales</taxon>
        <taxon>Fabaceae</taxon>
        <taxon>Papilionoideae</taxon>
        <taxon>50 kb inversion clade</taxon>
        <taxon>NPAAA clade</taxon>
        <taxon>Hologalegina</taxon>
        <taxon>IRL clade</taxon>
        <taxon>Trifolieae</taxon>
        <taxon>Trifolium</taxon>
    </lineage>
</organism>
<evidence type="ECO:0000313" key="3">
    <source>
        <dbReference type="Proteomes" id="UP000242715"/>
    </source>
</evidence>
<accession>A0A2Z6PLM5</accession>
<dbReference type="GO" id="GO:0003676">
    <property type="term" value="F:nucleic acid binding"/>
    <property type="evidence" value="ECO:0007669"/>
    <property type="project" value="InterPro"/>
</dbReference>